<evidence type="ECO:0000256" key="3">
    <source>
        <dbReference type="ARBA" id="ARBA00023163"/>
    </source>
</evidence>
<dbReference type="Gene3D" id="2.60.40.1500">
    <property type="entry name" value="Glycosyl hydrolase domain, family 39"/>
    <property type="match status" value="1"/>
</dbReference>
<dbReference type="GO" id="GO:0003700">
    <property type="term" value="F:DNA-binding transcription factor activity"/>
    <property type="evidence" value="ECO:0007669"/>
    <property type="project" value="InterPro"/>
</dbReference>
<organism evidence="5 6">
    <name type="scientific">Staphylococcus lugdunensis</name>
    <dbReference type="NCBI Taxonomy" id="28035"/>
    <lineage>
        <taxon>Bacteria</taxon>
        <taxon>Bacillati</taxon>
        <taxon>Bacillota</taxon>
        <taxon>Bacilli</taxon>
        <taxon>Bacillales</taxon>
        <taxon>Staphylococcaceae</taxon>
        <taxon>Staphylococcus</taxon>
    </lineage>
</organism>
<feature type="domain" description="HTH araC/xylS-type" evidence="4">
    <location>
        <begin position="150"/>
        <end position="248"/>
    </location>
</feature>
<sequence>MTCTLVIHERLSSAPSRNINQIILLFSLTNELRMTINSSTFDLDNHIAIINHGDIFNIEQGQNIVELRIPLVYFYMKDTQFFYHYFDRHLLQSNLYIKSLLFNRIHQYVSDEIDDDDTISKIIQTLFKEAVVKHPSLYTPRMSVNHPSFTKALTFINQHVLSYITLSDVAQHCNISESYCSNLFGRYLHMNFKEYYTTLKLCRALHLLLTTRYSISAIATEIGFTSHTNFTNQFKKFLNFSPKQFRIRLQNIVDKPQLHFTQAIPDHLLSYINQNTRLEQLAIETTNIHIDHFKPQQQTQTATAFIRFNTFNELFHYLFNEYYNIDLSYLPHPTVLINDLSNDWMQHLNQNLLNLSIEKLFDKNISLALTIKSKQQFDSVYQMILNFLNDTQDYKKHLKQVKFMLIFDSASMTPHDIHLAHLKLKNKHKNIKYGLIIDGLLRHFKTVQETYDLMHRMNFHFYFIDIENTNIKNLLVDKTKGFTHTATHFENYLRFIQESQIPSYKFVYSHLSKRCFKYTNNGSLPLQLSDLVCHLTQLMKYGGGICYRLFEDDSLDIALFNKYGSLKPIMHLYQFVAAFMNEPIEITNNYMLSRKDGDYHFLIFNKINDRYLSDNKQIFKLNNRLNTQTQFIMQTLNHEHGMIANLLPQDNNPRYIEKHILKHLDRSNYPKTELYIQQIQHETREITLKHDEVKYLCIKPT</sequence>
<evidence type="ECO:0000256" key="2">
    <source>
        <dbReference type="ARBA" id="ARBA00023125"/>
    </source>
</evidence>
<dbReference type="SMART" id="SM00342">
    <property type="entry name" value="HTH_ARAC"/>
    <property type="match status" value="1"/>
</dbReference>
<dbReference type="PROSITE" id="PS01124">
    <property type="entry name" value="HTH_ARAC_FAMILY_2"/>
    <property type="match status" value="1"/>
</dbReference>
<dbReference type="PROSITE" id="PS00041">
    <property type="entry name" value="HTH_ARAC_FAMILY_1"/>
    <property type="match status" value="1"/>
</dbReference>
<dbReference type="InterPro" id="IPR018062">
    <property type="entry name" value="HTH_AraC-typ_CS"/>
</dbReference>
<dbReference type="EMBL" id="SCHB01000001">
    <property type="protein sequence ID" value="TBW73442.1"/>
    <property type="molecule type" value="Genomic_DNA"/>
</dbReference>
<dbReference type="Gene3D" id="1.10.10.60">
    <property type="entry name" value="Homeodomain-like"/>
    <property type="match status" value="2"/>
</dbReference>
<evidence type="ECO:0000313" key="5">
    <source>
        <dbReference type="EMBL" id="TBW73442.1"/>
    </source>
</evidence>
<gene>
    <name evidence="5" type="ORF">EQ812_01160</name>
</gene>
<dbReference type="InterPro" id="IPR009057">
    <property type="entry name" value="Homeodomain-like_sf"/>
</dbReference>
<reference evidence="5 6" key="1">
    <citation type="journal article" date="2019" name="Sci. Transl. Med.">
        <title>Quorum sensing between bacterial species on the skin protects against epidermal injury in atopic dermatitis.</title>
        <authorList>
            <person name="Williams M.R."/>
        </authorList>
    </citation>
    <scope>NUCLEOTIDE SEQUENCE [LARGE SCALE GENOMIC DNA]</scope>
    <source>
        <strain evidence="5 6">E7</strain>
    </source>
</reference>
<dbReference type="InterPro" id="IPR018060">
    <property type="entry name" value="HTH_AraC"/>
</dbReference>
<evidence type="ECO:0000256" key="1">
    <source>
        <dbReference type="ARBA" id="ARBA00023015"/>
    </source>
</evidence>
<dbReference type="RefSeq" id="WP_131512917.1">
    <property type="nucleotide sequence ID" value="NZ_SCHB01000001.1"/>
</dbReference>
<dbReference type="PANTHER" id="PTHR43280:SF26">
    <property type="entry name" value="ARAC-FAMILY TRANSCRIPTIONAL REGULATOR"/>
    <property type="match status" value="1"/>
</dbReference>
<keyword evidence="1" id="KW-0805">Transcription regulation</keyword>
<dbReference type="PANTHER" id="PTHR43280">
    <property type="entry name" value="ARAC-FAMILY TRANSCRIPTIONAL REGULATOR"/>
    <property type="match status" value="1"/>
</dbReference>
<dbReference type="GO" id="GO:0043565">
    <property type="term" value="F:sequence-specific DNA binding"/>
    <property type="evidence" value="ECO:0007669"/>
    <property type="project" value="InterPro"/>
</dbReference>
<dbReference type="NCBIfam" id="NF033869">
    <property type="entry name" value="viru_reg_Rsp"/>
    <property type="match status" value="1"/>
</dbReference>
<comment type="caution">
    <text evidence="5">The sequence shown here is derived from an EMBL/GenBank/DDBJ whole genome shotgun (WGS) entry which is preliminary data.</text>
</comment>
<keyword evidence="2" id="KW-0238">DNA-binding</keyword>
<dbReference type="Pfam" id="PF12833">
    <property type="entry name" value="HTH_18"/>
    <property type="match status" value="1"/>
</dbReference>
<keyword evidence="3" id="KW-0804">Transcription</keyword>
<proteinExistence type="predicted"/>
<accession>A0A4Q9WG97</accession>
<evidence type="ECO:0000259" key="4">
    <source>
        <dbReference type="PROSITE" id="PS01124"/>
    </source>
</evidence>
<protein>
    <submittedName>
        <fullName evidence="5">AraC family transcriptional regulator</fullName>
    </submittedName>
</protein>
<evidence type="ECO:0000313" key="6">
    <source>
        <dbReference type="Proteomes" id="UP000293637"/>
    </source>
</evidence>
<dbReference type="AlphaFoldDB" id="A0A4Q9WG97"/>
<dbReference type="SUPFAM" id="SSF46689">
    <property type="entry name" value="Homeodomain-like"/>
    <property type="match status" value="2"/>
</dbReference>
<name>A0A4Q9WG97_STALU</name>
<dbReference type="Proteomes" id="UP000293637">
    <property type="component" value="Unassembled WGS sequence"/>
</dbReference>